<gene>
    <name evidence="12" type="ORF">WN944_029000</name>
</gene>
<dbReference type="Pfam" id="PF08284">
    <property type="entry name" value="RVP_2"/>
    <property type="match status" value="1"/>
</dbReference>
<dbReference type="SUPFAM" id="SSF53098">
    <property type="entry name" value="Ribonuclease H-like"/>
    <property type="match status" value="1"/>
</dbReference>
<dbReference type="GO" id="GO:0015074">
    <property type="term" value="P:DNA integration"/>
    <property type="evidence" value="ECO:0007669"/>
    <property type="project" value="InterPro"/>
</dbReference>
<evidence type="ECO:0000259" key="10">
    <source>
        <dbReference type="PROSITE" id="PS50878"/>
    </source>
</evidence>
<keyword evidence="8" id="KW-0511">Multifunctional enzyme</keyword>
<organism evidence="12 13">
    <name type="scientific">Citrus x changshan-huyou</name>
    <dbReference type="NCBI Taxonomy" id="2935761"/>
    <lineage>
        <taxon>Eukaryota</taxon>
        <taxon>Viridiplantae</taxon>
        <taxon>Streptophyta</taxon>
        <taxon>Embryophyta</taxon>
        <taxon>Tracheophyta</taxon>
        <taxon>Spermatophyta</taxon>
        <taxon>Magnoliopsida</taxon>
        <taxon>eudicotyledons</taxon>
        <taxon>Gunneridae</taxon>
        <taxon>Pentapetalae</taxon>
        <taxon>rosids</taxon>
        <taxon>malvids</taxon>
        <taxon>Sapindales</taxon>
        <taxon>Rutaceae</taxon>
        <taxon>Aurantioideae</taxon>
        <taxon>Citrus</taxon>
    </lineage>
</organism>
<dbReference type="InterPro" id="IPR021109">
    <property type="entry name" value="Peptidase_aspartic_dom_sf"/>
</dbReference>
<dbReference type="InterPro" id="IPR043128">
    <property type="entry name" value="Rev_trsase/Diguanyl_cyclase"/>
</dbReference>
<dbReference type="GO" id="GO:0004519">
    <property type="term" value="F:endonuclease activity"/>
    <property type="evidence" value="ECO:0007669"/>
    <property type="project" value="UniProtKB-KW"/>
</dbReference>
<evidence type="ECO:0000313" key="12">
    <source>
        <dbReference type="EMBL" id="KAK9176981.1"/>
    </source>
</evidence>
<evidence type="ECO:0000256" key="4">
    <source>
        <dbReference type="ARBA" id="ARBA00022722"/>
    </source>
</evidence>
<evidence type="ECO:0000259" key="11">
    <source>
        <dbReference type="PROSITE" id="PS50994"/>
    </source>
</evidence>
<protein>
    <recommendedName>
        <fullName evidence="14">Reverse transcriptase</fullName>
    </recommendedName>
</protein>
<dbReference type="Gene3D" id="3.30.70.270">
    <property type="match status" value="2"/>
</dbReference>
<evidence type="ECO:0000256" key="6">
    <source>
        <dbReference type="ARBA" id="ARBA00022801"/>
    </source>
</evidence>
<dbReference type="SUPFAM" id="SSF50630">
    <property type="entry name" value="Acid proteases"/>
    <property type="match status" value="1"/>
</dbReference>
<evidence type="ECO:0000256" key="1">
    <source>
        <dbReference type="ARBA" id="ARBA00022670"/>
    </source>
</evidence>
<dbReference type="InterPro" id="IPR043502">
    <property type="entry name" value="DNA/RNA_pol_sf"/>
</dbReference>
<keyword evidence="1" id="KW-0645">Protease</keyword>
<feature type="domain" description="Integrase catalytic" evidence="11">
    <location>
        <begin position="955"/>
        <end position="1139"/>
    </location>
</feature>
<keyword evidence="7" id="KW-0695">RNA-directed DNA polymerase</keyword>
<evidence type="ECO:0000313" key="13">
    <source>
        <dbReference type="Proteomes" id="UP001428341"/>
    </source>
</evidence>
<dbReference type="CDD" id="cd01647">
    <property type="entry name" value="RT_LTR"/>
    <property type="match status" value="1"/>
</dbReference>
<dbReference type="Gene3D" id="3.10.10.10">
    <property type="entry name" value="HIV Type 1 Reverse Transcriptase, subunit A, domain 1"/>
    <property type="match status" value="1"/>
</dbReference>
<keyword evidence="3" id="KW-0548">Nucleotidyltransferase</keyword>
<dbReference type="InterPro" id="IPR005162">
    <property type="entry name" value="Retrotrans_gag_dom"/>
</dbReference>
<keyword evidence="13" id="KW-1185">Reference proteome</keyword>
<dbReference type="Pfam" id="PF24626">
    <property type="entry name" value="SH3_Tf2-1"/>
    <property type="match status" value="1"/>
</dbReference>
<dbReference type="Proteomes" id="UP001428341">
    <property type="component" value="Unassembled WGS sequence"/>
</dbReference>
<dbReference type="SUPFAM" id="SSF56672">
    <property type="entry name" value="DNA/RNA polymerases"/>
    <property type="match status" value="1"/>
</dbReference>
<dbReference type="GO" id="GO:0003676">
    <property type="term" value="F:nucleic acid binding"/>
    <property type="evidence" value="ECO:0007669"/>
    <property type="project" value="InterPro"/>
</dbReference>
<evidence type="ECO:0000256" key="9">
    <source>
        <dbReference type="SAM" id="MobiDB-lite"/>
    </source>
</evidence>
<dbReference type="Pfam" id="PF00078">
    <property type="entry name" value="RVT_1"/>
    <property type="match status" value="1"/>
</dbReference>
<dbReference type="PANTHER" id="PTHR37984:SF5">
    <property type="entry name" value="PROTEIN NYNRIN-LIKE"/>
    <property type="match status" value="1"/>
</dbReference>
<dbReference type="InterPro" id="IPR050951">
    <property type="entry name" value="Retrovirus_Pol_polyprotein"/>
</dbReference>
<dbReference type="EMBL" id="JBCGBO010000025">
    <property type="protein sequence ID" value="KAK9176981.1"/>
    <property type="molecule type" value="Genomic_DNA"/>
</dbReference>
<comment type="caution">
    <text evidence="12">The sequence shown here is derived from an EMBL/GenBank/DDBJ whole genome shotgun (WGS) entry which is preliminary data.</text>
</comment>
<proteinExistence type="predicted"/>
<dbReference type="InterPro" id="IPR001584">
    <property type="entry name" value="Integrase_cat-core"/>
</dbReference>
<keyword evidence="2" id="KW-0808">Transferase</keyword>
<dbReference type="FunFam" id="3.10.10.10:FF:000007">
    <property type="entry name" value="Retrovirus-related Pol polyprotein from transposon 17.6-like Protein"/>
    <property type="match status" value="1"/>
</dbReference>
<dbReference type="Pfam" id="PF17919">
    <property type="entry name" value="RT_RNaseH_2"/>
    <property type="match status" value="1"/>
</dbReference>
<dbReference type="InterPro" id="IPR036397">
    <property type="entry name" value="RNaseH_sf"/>
</dbReference>
<dbReference type="GO" id="GO:0008233">
    <property type="term" value="F:peptidase activity"/>
    <property type="evidence" value="ECO:0007669"/>
    <property type="project" value="UniProtKB-KW"/>
</dbReference>
<dbReference type="InterPro" id="IPR041577">
    <property type="entry name" value="RT_RNaseH_2"/>
</dbReference>
<sequence length="1291" mass="148863">MRRRGRPRTRSVAELGSPPQTENREEPLEETVGESVLHAHEPQPQPQQNPNIHQEPVARLTVDQFMDRFEGFVANVARREVEVRTGTQNTIERARDLGATTFEGTTDPVSSESWLIKLRRIFDVMRCTDEERLSFTEFLLEGNAYHWWMSVLRRYGGHGAITWADFQREFTDKFFPVVYQEDMMNEFMTLVQGSMTVEEYERKFSELLRFAQFTVPNEREKCRRFEWGLREDIRTIVIGTECTDFGTLVRVATRIERSRREAQRAEPQQHKRGPTWPGTVFEWFVMLLPMWTAGTLKEGLSKLDVEQQFCARSQSNAGETSGSRQRSQPSRPHTQARVFALTQQEAHATPDVVTGILTIFGHEAYILIDPGSTHSFISRTFSMHADREMRPLDCTLVVATPVGNSLLAENVFRDCAVRVGNKDMVTDLILLDIHDFDAILGMDWLANHRATVDCFRKEVTFRKSGESDIIFYGERRILPSSVISAISARRLLKKCCFTYLAYVIDSRVSDVKLEDIPVVKEFSDVFPDDLPGLPPDRDVEFTIDLVPGTTPISMAPYRMAPLELRELKVQLQELVDKGFIRPSVSLWGAPVLFVKKNDGTMRLCIDYKQLNKATIRNKYLLPRIDDLFDQLQGATIFSKIDLRSGYHQLKIRDADVPKTAFRTRYGHYEFLVMPFGLTNAPAAFMDLMNRVFHPYLDQFVIVFIDDILIYSHSKEEHAEHLRIALQTLRHWRLYAKFSKCQFWLDRVTFLGHVISADGIYMDPQKIEAVVNWERLTSVYEVRSFLGLAGYYRRFVEGFSKIVLPLTKLTRKKAKFEWTDDCEQSFQEIKKRLTSAPILTLPSGTEGFVVYNDASRQGLCCVLMQHGKKELNMRQRRWVELIADYDCTIDYHPGKANVVVDALSRKSSSLISHIKVSYLLLLIDLRSLGTDLAVSQNGALLAHFQQVKAEHQRPAGESQPLFILEWKWEHITINFVIGLPRTSSGYNSVWVIVDRLTKSAHFLPYKSTYSYDKMMNLYVREIIRLHGAPVSIVSDRDPWFTSRFWPSLQQAMGTKLNFSTAFHPQTDGQSERVIQILEDMLRACVMQFRVRERQLLGPEIVQSTNEKINVIKEKLKAAQNRQKSYVDKRQRPLEFAVGDKVFLRISPWKGILRFGKRGKLSPRYIGPYEIIQRVGLVAYRLALPPELSRVHDVFHVSMLQKYILDPSHVLDAEPVQMTADLTYKVEPIQILDRKQHVLRNKTISLVKPKTEFVTFNRCNLVPAACRHRCNLVVATARRHCSSIVTDTHPSRI</sequence>
<dbReference type="Gene3D" id="3.30.420.10">
    <property type="entry name" value="Ribonuclease H-like superfamily/Ribonuclease H"/>
    <property type="match status" value="1"/>
</dbReference>
<keyword evidence="6" id="KW-0378">Hydrolase</keyword>
<keyword evidence="5" id="KW-0255">Endonuclease</keyword>
<dbReference type="PROSITE" id="PS50878">
    <property type="entry name" value="RT_POL"/>
    <property type="match status" value="1"/>
</dbReference>
<dbReference type="PROSITE" id="PS50994">
    <property type="entry name" value="INTEGRASE"/>
    <property type="match status" value="1"/>
</dbReference>
<evidence type="ECO:0008006" key="14">
    <source>
        <dbReference type="Google" id="ProtNLM"/>
    </source>
</evidence>
<dbReference type="InterPro" id="IPR000477">
    <property type="entry name" value="RT_dom"/>
</dbReference>
<feature type="region of interest" description="Disordered" evidence="9">
    <location>
        <begin position="314"/>
        <end position="336"/>
    </location>
</feature>
<accession>A0AAP0LKV8</accession>
<reference evidence="12 13" key="1">
    <citation type="submission" date="2024-05" db="EMBL/GenBank/DDBJ databases">
        <title>Haplotype-resolved chromosome-level genome assembly of Huyou (Citrus changshanensis).</title>
        <authorList>
            <person name="Miao C."/>
            <person name="Chen W."/>
            <person name="Wu Y."/>
            <person name="Wang L."/>
            <person name="Zhao S."/>
            <person name="Grierson D."/>
            <person name="Xu C."/>
            <person name="Chen K."/>
        </authorList>
    </citation>
    <scope>NUCLEOTIDE SEQUENCE [LARGE SCALE GENOMIC DNA]</scope>
    <source>
        <strain evidence="12">01-14</strain>
        <tissue evidence="12">Leaf</tissue>
    </source>
</reference>
<evidence type="ECO:0000256" key="5">
    <source>
        <dbReference type="ARBA" id="ARBA00022759"/>
    </source>
</evidence>
<feature type="region of interest" description="Disordered" evidence="9">
    <location>
        <begin position="1"/>
        <end position="52"/>
    </location>
</feature>
<feature type="compositionally biased region" description="Low complexity" evidence="9">
    <location>
        <begin position="323"/>
        <end position="332"/>
    </location>
</feature>
<dbReference type="GO" id="GO:0003964">
    <property type="term" value="F:RNA-directed DNA polymerase activity"/>
    <property type="evidence" value="ECO:0007669"/>
    <property type="project" value="UniProtKB-KW"/>
</dbReference>
<dbReference type="InterPro" id="IPR012337">
    <property type="entry name" value="RNaseH-like_sf"/>
</dbReference>
<dbReference type="Pfam" id="PF03732">
    <property type="entry name" value="Retrotrans_gag"/>
    <property type="match status" value="1"/>
</dbReference>
<dbReference type="InterPro" id="IPR056924">
    <property type="entry name" value="SH3_Tf2-1"/>
</dbReference>
<keyword evidence="4" id="KW-0540">Nuclease</keyword>
<evidence type="ECO:0000256" key="8">
    <source>
        <dbReference type="ARBA" id="ARBA00023268"/>
    </source>
</evidence>
<feature type="domain" description="Reverse transcriptase" evidence="10">
    <location>
        <begin position="575"/>
        <end position="754"/>
    </location>
</feature>
<dbReference type="Gene3D" id="2.40.70.10">
    <property type="entry name" value="Acid Proteases"/>
    <property type="match status" value="1"/>
</dbReference>
<name>A0AAP0LKV8_9ROSI</name>
<dbReference type="FunFam" id="3.30.70.270:FF:000020">
    <property type="entry name" value="Transposon Tf2-6 polyprotein-like Protein"/>
    <property type="match status" value="1"/>
</dbReference>
<evidence type="ECO:0000256" key="3">
    <source>
        <dbReference type="ARBA" id="ARBA00022695"/>
    </source>
</evidence>
<evidence type="ECO:0000256" key="2">
    <source>
        <dbReference type="ARBA" id="ARBA00022679"/>
    </source>
</evidence>
<dbReference type="CDD" id="cd00303">
    <property type="entry name" value="retropepsin_like"/>
    <property type="match status" value="1"/>
</dbReference>
<dbReference type="GO" id="GO:0006508">
    <property type="term" value="P:proteolysis"/>
    <property type="evidence" value="ECO:0007669"/>
    <property type="project" value="UniProtKB-KW"/>
</dbReference>
<dbReference type="PANTHER" id="PTHR37984">
    <property type="entry name" value="PROTEIN CBG26694"/>
    <property type="match status" value="1"/>
</dbReference>
<evidence type="ECO:0000256" key="7">
    <source>
        <dbReference type="ARBA" id="ARBA00022918"/>
    </source>
</evidence>